<name>A0A0C3QH89_9AGAM</name>
<accession>A0A0C3QH89</accession>
<sequence length="726" mass="80451">MDAEDQSTRPLLALSEDVISETKVFPMIHRIKRDVINNIDSTLSWDQLNAPGINFTVVKPLVATYTRLQNKAIIHACLVVKSNFIASADDELAFASLCYTRAAFCELLAIKLLREVNKSDQVMVCTTPWNALQGAPREAVTAIRAEVGGDEDLEEPVSALEMAIMTESKHFLASPVVQEVINEIWSGRVLFSAASNHSLLADNYKARPIASYHDPKGAPFLDHYRLRVPKYRSLIELLNFSILLFLFVLCLSTKNFARMEWTEIAFCVYTFGFILDEFASSQEHGWHVYVANMWNGFDLSFIFLFLVYLGCRIRGLTEHNDILNDLGFDILACGACILFPRVAFFFISNHVVIVALRAMIVQFALFIGVAATCFSGLLFTLWKLSGDEWTLKKIAWLMVQIWFGNTYLSFSVAESFHPIFGPPLMVLFAALSNTLLITILISILSATYAKVDANATEEYLFQSAISTLEGVKTDALFSYQPPFNLVAYVTLLPLSYIVSPRTFHTINVFMIRLTSLPILVGITLYERYFAPGSKFIETGKDKAYALFESLPRHIKNVSLFEAMVGSSSHDLLDAIFTVPISDEILDALDDEAPEEAPSGSPRMGVIKFNGNDASASAPATPRRGRFISTPSAPTSPGQLRSQSRTGFLQVPDATSPLARIFTAGLGGGGPTSAVVQDDIAMSLRRVEGLLEGFPEVQKLRTELKDTKERLQRIETLLLSLTGGLST</sequence>
<feature type="transmembrane region" description="Helical" evidence="2">
    <location>
        <begin position="424"/>
        <end position="444"/>
    </location>
</feature>
<reference evidence="6" key="2">
    <citation type="submission" date="2015-01" db="EMBL/GenBank/DDBJ databases">
        <title>Evolutionary Origins and Diversification of the Mycorrhizal Mutualists.</title>
        <authorList>
            <consortium name="DOE Joint Genome Institute"/>
            <consortium name="Mycorrhizal Genomics Consortium"/>
            <person name="Kohler A."/>
            <person name="Kuo A."/>
            <person name="Nagy L.G."/>
            <person name="Floudas D."/>
            <person name="Copeland A."/>
            <person name="Barry K.W."/>
            <person name="Cichocki N."/>
            <person name="Veneault-Fourrey C."/>
            <person name="LaButti K."/>
            <person name="Lindquist E.A."/>
            <person name="Lipzen A."/>
            <person name="Lundell T."/>
            <person name="Morin E."/>
            <person name="Murat C."/>
            <person name="Riley R."/>
            <person name="Ohm R."/>
            <person name="Sun H."/>
            <person name="Tunlid A."/>
            <person name="Henrissat B."/>
            <person name="Grigoriev I.V."/>
            <person name="Hibbett D.S."/>
            <person name="Martin F."/>
        </authorList>
    </citation>
    <scope>NUCLEOTIDE SEQUENCE [LARGE SCALE GENOMIC DNA]</scope>
    <source>
        <strain evidence="6">MUT 4182</strain>
    </source>
</reference>
<feature type="transmembrane region" description="Helical" evidence="2">
    <location>
        <begin position="394"/>
        <end position="412"/>
    </location>
</feature>
<feature type="region of interest" description="Disordered" evidence="1">
    <location>
        <begin position="609"/>
        <end position="643"/>
    </location>
</feature>
<evidence type="ECO:0000256" key="1">
    <source>
        <dbReference type="SAM" id="MobiDB-lite"/>
    </source>
</evidence>
<dbReference type="Proteomes" id="UP000054248">
    <property type="component" value="Unassembled WGS sequence"/>
</dbReference>
<keyword evidence="2" id="KW-1133">Transmembrane helix</keyword>
<feature type="transmembrane region" description="Helical" evidence="2">
    <location>
        <begin position="293"/>
        <end position="311"/>
    </location>
</feature>
<evidence type="ECO:0000313" key="6">
    <source>
        <dbReference type="Proteomes" id="UP000054248"/>
    </source>
</evidence>
<evidence type="ECO:0000313" key="5">
    <source>
        <dbReference type="EMBL" id="KIO25069.1"/>
    </source>
</evidence>
<evidence type="ECO:0008006" key="7">
    <source>
        <dbReference type="Google" id="ProtNLM"/>
    </source>
</evidence>
<feature type="transmembrane region" description="Helical" evidence="2">
    <location>
        <begin position="359"/>
        <end position="382"/>
    </location>
</feature>
<evidence type="ECO:0000259" key="3">
    <source>
        <dbReference type="Pfam" id="PF23190"/>
    </source>
</evidence>
<dbReference type="InterPro" id="IPR052971">
    <property type="entry name" value="TRP_calcium_channel"/>
</dbReference>
<dbReference type="PANTHER" id="PTHR35859:SF6">
    <property type="entry name" value="ION TRANSPORT DOMAIN-CONTAINING PROTEIN"/>
    <property type="match status" value="1"/>
</dbReference>
<dbReference type="OrthoDB" id="354826at2759"/>
<feature type="domain" description="Calcium channel YVC1-like C-terminal transmembrane" evidence="4">
    <location>
        <begin position="240"/>
        <end position="527"/>
    </location>
</feature>
<feature type="transmembrane region" description="Helical" evidence="2">
    <location>
        <begin position="234"/>
        <end position="252"/>
    </location>
</feature>
<feature type="transmembrane region" description="Helical" evidence="2">
    <location>
        <begin position="505"/>
        <end position="525"/>
    </location>
</feature>
<dbReference type="InterPro" id="IPR056337">
    <property type="entry name" value="LHD_YVC1"/>
</dbReference>
<dbReference type="HOGENOM" id="CLU_009570_1_0_1"/>
<evidence type="ECO:0000256" key="2">
    <source>
        <dbReference type="SAM" id="Phobius"/>
    </source>
</evidence>
<dbReference type="STRING" id="1051891.A0A0C3QH89"/>
<organism evidence="5 6">
    <name type="scientific">Tulasnella calospora MUT 4182</name>
    <dbReference type="NCBI Taxonomy" id="1051891"/>
    <lineage>
        <taxon>Eukaryota</taxon>
        <taxon>Fungi</taxon>
        <taxon>Dikarya</taxon>
        <taxon>Basidiomycota</taxon>
        <taxon>Agaricomycotina</taxon>
        <taxon>Agaricomycetes</taxon>
        <taxon>Cantharellales</taxon>
        <taxon>Tulasnellaceae</taxon>
        <taxon>Tulasnella</taxon>
    </lineage>
</organism>
<evidence type="ECO:0000259" key="4">
    <source>
        <dbReference type="Pfam" id="PF23317"/>
    </source>
</evidence>
<dbReference type="AlphaFoldDB" id="A0A0C3QH89"/>
<dbReference type="InterPro" id="IPR056336">
    <property type="entry name" value="YVC1_C"/>
</dbReference>
<protein>
    <recommendedName>
        <fullName evidence="7">Polycystin cation channel PKD1/PKD2 domain-containing protein</fullName>
    </recommendedName>
</protein>
<gene>
    <name evidence="5" type="ORF">M407DRAFT_25601</name>
</gene>
<proteinExistence type="predicted"/>
<keyword evidence="2" id="KW-0472">Membrane</keyword>
<keyword evidence="2" id="KW-0812">Transmembrane</keyword>
<dbReference type="EMBL" id="KN823049">
    <property type="protein sequence ID" value="KIO25069.1"/>
    <property type="molecule type" value="Genomic_DNA"/>
</dbReference>
<feature type="domain" description="YVC1 N-terminal linker helical" evidence="3">
    <location>
        <begin position="25"/>
        <end position="206"/>
    </location>
</feature>
<dbReference type="Pfam" id="PF23190">
    <property type="entry name" value="LHD_TRPY1"/>
    <property type="match status" value="1"/>
</dbReference>
<dbReference type="Pfam" id="PF23317">
    <property type="entry name" value="YVC1_C"/>
    <property type="match status" value="1"/>
</dbReference>
<keyword evidence="6" id="KW-1185">Reference proteome</keyword>
<feature type="transmembrane region" description="Helical" evidence="2">
    <location>
        <begin position="323"/>
        <end position="347"/>
    </location>
</feature>
<reference evidence="5 6" key="1">
    <citation type="submission" date="2014-04" db="EMBL/GenBank/DDBJ databases">
        <authorList>
            <consortium name="DOE Joint Genome Institute"/>
            <person name="Kuo A."/>
            <person name="Girlanda M."/>
            <person name="Perotto S."/>
            <person name="Kohler A."/>
            <person name="Nagy L.G."/>
            <person name="Floudas D."/>
            <person name="Copeland A."/>
            <person name="Barry K.W."/>
            <person name="Cichocki N."/>
            <person name="Veneault-Fourrey C."/>
            <person name="LaButti K."/>
            <person name="Lindquist E.A."/>
            <person name="Lipzen A."/>
            <person name="Lundell T."/>
            <person name="Morin E."/>
            <person name="Murat C."/>
            <person name="Sun H."/>
            <person name="Tunlid A."/>
            <person name="Henrissat B."/>
            <person name="Grigoriev I.V."/>
            <person name="Hibbett D.S."/>
            <person name="Martin F."/>
            <person name="Nordberg H.P."/>
            <person name="Cantor M.N."/>
            <person name="Hua S.X."/>
        </authorList>
    </citation>
    <scope>NUCLEOTIDE SEQUENCE [LARGE SCALE GENOMIC DNA]</scope>
    <source>
        <strain evidence="5 6">MUT 4182</strain>
    </source>
</reference>
<dbReference type="PANTHER" id="PTHR35859">
    <property type="entry name" value="NONSELECTIVE CATION CHANNEL PROTEIN"/>
    <property type="match status" value="1"/>
</dbReference>
<feature type="compositionally biased region" description="Polar residues" evidence="1">
    <location>
        <begin position="628"/>
        <end position="643"/>
    </location>
</feature>